<keyword evidence="4" id="KW-0687">Ribonucleoprotein</keyword>
<dbReference type="EMBL" id="JADGKB010000070">
    <property type="protein sequence ID" value="KAJ3255213.1"/>
    <property type="molecule type" value="Genomic_DNA"/>
</dbReference>
<dbReference type="GO" id="GO:0006284">
    <property type="term" value="P:base-excision repair"/>
    <property type="evidence" value="ECO:0007669"/>
    <property type="project" value="TreeGrafter"/>
</dbReference>
<dbReference type="GO" id="GO:0000724">
    <property type="term" value="P:double-strand break repair via homologous recombination"/>
    <property type="evidence" value="ECO:0007669"/>
    <property type="project" value="TreeGrafter"/>
</dbReference>
<dbReference type="InterPro" id="IPR013970">
    <property type="entry name" value="Rfa2"/>
</dbReference>
<dbReference type="Pfam" id="PF08661">
    <property type="entry name" value="Rep_fac-A_3"/>
    <property type="match status" value="1"/>
</dbReference>
<comment type="caution">
    <text evidence="4">The sequence shown here is derived from an EMBL/GenBank/DDBJ whole genome shotgun (WGS) entry which is preliminary data.</text>
</comment>
<comment type="subcellular location">
    <subcellularLocation>
        <location evidence="1">Nucleus</location>
    </subcellularLocation>
</comment>
<dbReference type="GO" id="GO:0035861">
    <property type="term" value="C:site of double-strand break"/>
    <property type="evidence" value="ECO:0007669"/>
    <property type="project" value="TreeGrafter"/>
</dbReference>
<evidence type="ECO:0000256" key="3">
    <source>
        <dbReference type="ARBA" id="ARBA00023242"/>
    </source>
</evidence>
<keyword evidence="3" id="KW-0539">Nucleus</keyword>
<dbReference type="GO" id="GO:0005840">
    <property type="term" value="C:ribosome"/>
    <property type="evidence" value="ECO:0007669"/>
    <property type="project" value="UniProtKB-KW"/>
</dbReference>
<name>A0AAD5UHR2_9FUNG</name>
<protein>
    <submittedName>
        <fullName evidence="4">60S acidic ribosomal protein P1-alpha 3</fullName>
    </submittedName>
</protein>
<dbReference type="InterPro" id="IPR012340">
    <property type="entry name" value="NA-bd_OB-fold"/>
</dbReference>
<dbReference type="GO" id="GO:0003697">
    <property type="term" value="F:single-stranded DNA binding"/>
    <property type="evidence" value="ECO:0007669"/>
    <property type="project" value="TreeGrafter"/>
</dbReference>
<dbReference type="PANTHER" id="PTHR15114">
    <property type="entry name" value="REPLICATION PROTEIN A3"/>
    <property type="match status" value="1"/>
</dbReference>
<accession>A0AAD5UHR2</accession>
<dbReference type="GO" id="GO:0006289">
    <property type="term" value="P:nucleotide-excision repair"/>
    <property type="evidence" value="ECO:0007669"/>
    <property type="project" value="TreeGrafter"/>
</dbReference>
<dbReference type="GO" id="GO:0006298">
    <property type="term" value="P:mismatch repair"/>
    <property type="evidence" value="ECO:0007669"/>
    <property type="project" value="TreeGrafter"/>
</dbReference>
<evidence type="ECO:0000256" key="1">
    <source>
        <dbReference type="ARBA" id="ARBA00004123"/>
    </source>
</evidence>
<comment type="similarity">
    <text evidence="2">Belongs to the replication factor A protein 3 family.</text>
</comment>
<dbReference type="Gene3D" id="2.40.50.140">
    <property type="entry name" value="Nucleic acid-binding proteins"/>
    <property type="match status" value="1"/>
</dbReference>
<keyword evidence="4" id="KW-0689">Ribosomal protein</keyword>
<organism evidence="4 5">
    <name type="scientific">Boothiomyces macroporosus</name>
    <dbReference type="NCBI Taxonomy" id="261099"/>
    <lineage>
        <taxon>Eukaryota</taxon>
        <taxon>Fungi</taxon>
        <taxon>Fungi incertae sedis</taxon>
        <taxon>Chytridiomycota</taxon>
        <taxon>Chytridiomycota incertae sedis</taxon>
        <taxon>Chytridiomycetes</taxon>
        <taxon>Rhizophydiales</taxon>
        <taxon>Terramycetaceae</taxon>
        <taxon>Boothiomyces</taxon>
    </lineage>
</organism>
<sequence length="111" mass="12080">MNQQSTPRVNSNQLGNHIGGIVRLVGTIRSKTDSQAILETADKGQISILLQQGSECKPGVVEILGKVENVGTVREMAVSNFNPDFGNNGIDPDAEIYSEMVQVSEKYKEVF</sequence>
<dbReference type="GO" id="GO:0003684">
    <property type="term" value="F:damaged DNA binding"/>
    <property type="evidence" value="ECO:0007669"/>
    <property type="project" value="TreeGrafter"/>
</dbReference>
<keyword evidence="5" id="KW-1185">Reference proteome</keyword>
<dbReference type="GO" id="GO:0005662">
    <property type="term" value="C:DNA replication factor A complex"/>
    <property type="evidence" value="ECO:0007669"/>
    <property type="project" value="TreeGrafter"/>
</dbReference>
<evidence type="ECO:0000313" key="5">
    <source>
        <dbReference type="Proteomes" id="UP001210925"/>
    </source>
</evidence>
<dbReference type="SUPFAM" id="SSF50249">
    <property type="entry name" value="Nucleic acid-binding proteins"/>
    <property type="match status" value="1"/>
</dbReference>
<dbReference type="GO" id="GO:0006260">
    <property type="term" value="P:DNA replication"/>
    <property type="evidence" value="ECO:0007669"/>
    <property type="project" value="InterPro"/>
</dbReference>
<dbReference type="Proteomes" id="UP001210925">
    <property type="component" value="Unassembled WGS sequence"/>
</dbReference>
<evidence type="ECO:0000256" key="2">
    <source>
        <dbReference type="ARBA" id="ARBA00009761"/>
    </source>
</evidence>
<dbReference type="AlphaFoldDB" id="A0AAD5UHR2"/>
<reference evidence="4" key="1">
    <citation type="submission" date="2020-05" db="EMBL/GenBank/DDBJ databases">
        <title>Phylogenomic resolution of chytrid fungi.</title>
        <authorList>
            <person name="Stajich J.E."/>
            <person name="Amses K."/>
            <person name="Simmons R."/>
            <person name="Seto K."/>
            <person name="Myers J."/>
            <person name="Bonds A."/>
            <person name="Quandt C.A."/>
            <person name="Barry K."/>
            <person name="Liu P."/>
            <person name="Grigoriev I."/>
            <person name="Longcore J.E."/>
            <person name="James T.Y."/>
        </authorList>
    </citation>
    <scope>NUCLEOTIDE SEQUENCE</scope>
    <source>
        <strain evidence="4">PLAUS21</strain>
    </source>
</reference>
<dbReference type="PANTHER" id="PTHR15114:SF1">
    <property type="entry name" value="REPLICATION PROTEIN A 14 KDA SUBUNIT"/>
    <property type="match status" value="1"/>
</dbReference>
<evidence type="ECO:0000313" key="4">
    <source>
        <dbReference type="EMBL" id="KAJ3255213.1"/>
    </source>
</evidence>
<gene>
    <name evidence="4" type="primary">RPA3</name>
    <name evidence="4" type="ORF">HK103_006582</name>
</gene>
<proteinExistence type="inferred from homology"/>